<gene>
    <name evidence="1" type="ORF">SDC9_125992</name>
</gene>
<protein>
    <submittedName>
        <fullName evidence="1">Uncharacterized protein</fullName>
    </submittedName>
</protein>
<evidence type="ECO:0000313" key="1">
    <source>
        <dbReference type="EMBL" id="MPM78977.1"/>
    </source>
</evidence>
<dbReference type="EMBL" id="VSSQ01029024">
    <property type="protein sequence ID" value="MPM78977.1"/>
    <property type="molecule type" value="Genomic_DNA"/>
</dbReference>
<accession>A0A645CPZ0</accession>
<sequence length="40" mass="4112">MRIDRIGSRGDTSGKIRERSAVSAALNGVGGDRIVRAVGG</sequence>
<proteinExistence type="predicted"/>
<organism evidence="1">
    <name type="scientific">bioreactor metagenome</name>
    <dbReference type="NCBI Taxonomy" id="1076179"/>
    <lineage>
        <taxon>unclassified sequences</taxon>
        <taxon>metagenomes</taxon>
        <taxon>ecological metagenomes</taxon>
    </lineage>
</organism>
<name>A0A645CPZ0_9ZZZZ</name>
<comment type="caution">
    <text evidence="1">The sequence shown here is derived from an EMBL/GenBank/DDBJ whole genome shotgun (WGS) entry which is preliminary data.</text>
</comment>
<reference evidence="1" key="1">
    <citation type="submission" date="2019-08" db="EMBL/GenBank/DDBJ databases">
        <authorList>
            <person name="Kucharzyk K."/>
            <person name="Murdoch R.W."/>
            <person name="Higgins S."/>
            <person name="Loffler F."/>
        </authorList>
    </citation>
    <scope>NUCLEOTIDE SEQUENCE</scope>
</reference>
<dbReference type="AlphaFoldDB" id="A0A645CPZ0"/>